<organism evidence="1 2">
    <name type="scientific">Pseudomonas paracarnis</name>
    <dbReference type="NCBI Taxonomy" id="2750625"/>
    <lineage>
        <taxon>Bacteria</taxon>
        <taxon>Pseudomonadati</taxon>
        <taxon>Pseudomonadota</taxon>
        <taxon>Gammaproteobacteria</taxon>
        <taxon>Pseudomonadales</taxon>
        <taxon>Pseudomonadaceae</taxon>
        <taxon>Pseudomonas</taxon>
    </lineage>
</organism>
<evidence type="ECO:0000313" key="1">
    <source>
        <dbReference type="EMBL" id="MEB3781287.1"/>
    </source>
</evidence>
<dbReference type="GeneID" id="99642270"/>
<dbReference type="Proteomes" id="UP001336015">
    <property type="component" value="Unassembled WGS sequence"/>
</dbReference>
<protein>
    <submittedName>
        <fullName evidence="1">Uncharacterized protein</fullName>
    </submittedName>
</protein>
<keyword evidence="2" id="KW-1185">Reference proteome</keyword>
<name>A0ABU6BN02_9PSED</name>
<proteinExistence type="predicted"/>
<evidence type="ECO:0000313" key="2">
    <source>
        <dbReference type="Proteomes" id="UP001336015"/>
    </source>
</evidence>
<dbReference type="EMBL" id="JAJGWQ010000001">
    <property type="protein sequence ID" value="MEB3781287.1"/>
    <property type="molecule type" value="Genomic_DNA"/>
</dbReference>
<dbReference type="RefSeq" id="WP_153649474.1">
    <property type="nucleotide sequence ID" value="NZ_CAJFCM010000001.1"/>
</dbReference>
<accession>A0ABU6BN02</accession>
<comment type="caution">
    <text evidence="1">The sequence shown here is derived from an EMBL/GenBank/DDBJ whole genome shotgun (WGS) entry which is preliminary data.</text>
</comment>
<gene>
    <name evidence="1" type="ORF">LLW09_01785</name>
</gene>
<sequence length="54" mass="5917">MAEKELRQEISLPAAKQEAGASLLAKHKKKRAHPGMIVPTLCVGMQTSTLRVDF</sequence>
<reference evidence="1 2" key="1">
    <citation type="journal article" date="2023" name="Int J Dairy Technol">
        <title>Genome based analysis of Pseudomonas paracarnis RQ057, a strain responsible for blue discoloration spoilage in processed cheese.</title>
        <authorList>
            <person name="Rodrigues Rd.S."/>
            <person name="Machado S.G."/>
            <person name="de Carvalho A.F."/>
            <person name="Nero L.A."/>
        </authorList>
    </citation>
    <scope>NUCLEOTIDE SEQUENCE [LARGE SCALE GENOMIC DNA]</scope>
    <source>
        <strain evidence="1 2">RQ057</strain>
    </source>
</reference>